<dbReference type="GO" id="GO:0005829">
    <property type="term" value="C:cytosol"/>
    <property type="evidence" value="ECO:0007669"/>
    <property type="project" value="TreeGrafter"/>
</dbReference>
<dbReference type="GO" id="GO:0006749">
    <property type="term" value="P:glutathione metabolic process"/>
    <property type="evidence" value="ECO:0007669"/>
    <property type="project" value="TreeGrafter"/>
</dbReference>
<dbReference type="KEGG" id="mtp:Mthe_1404"/>
<keyword evidence="4" id="KW-1185">Reference proteome</keyword>
<dbReference type="AlphaFoldDB" id="A0B905"/>
<dbReference type="EMBL" id="CP000477">
    <property type="protein sequence ID" value="ABK15179.1"/>
    <property type="molecule type" value="Genomic_DNA"/>
</dbReference>
<dbReference type="HOGENOM" id="CLU_014140_2_0_2"/>
<dbReference type="OrthoDB" id="8261at2157"/>
<proteinExistence type="predicted"/>
<dbReference type="RefSeq" id="WP_011696571.1">
    <property type="nucleotide sequence ID" value="NC_008553.1"/>
</dbReference>
<feature type="domain" description="Hydantoinase A/oxoprolinase" evidence="1">
    <location>
        <begin position="180"/>
        <end position="460"/>
    </location>
</feature>
<dbReference type="Pfam" id="PF05378">
    <property type="entry name" value="Hydant_A_N"/>
    <property type="match status" value="1"/>
</dbReference>
<accession>A0B905</accession>
<dbReference type="GeneID" id="4463027"/>
<dbReference type="InterPro" id="IPR045079">
    <property type="entry name" value="Oxoprolinase-like"/>
</dbReference>
<dbReference type="PANTHER" id="PTHR11365:SF2">
    <property type="entry name" value="5-OXOPROLINASE"/>
    <property type="match status" value="1"/>
</dbReference>
<name>A0B905_METTP</name>
<feature type="domain" description="Hydantoinase/oxoprolinase N-terminal" evidence="2">
    <location>
        <begin position="3"/>
        <end position="158"/>
    </location>
</feature>
<dbReference type="Proteomes" id="UP000000674">
    <property type="component" value="Chromosome"/>
</dbReference>
<protein>
    <submittedName>
        <fullName evidence="3">Hydantoinase/oxoprolinase</fullName>
    </submittedName>
</protein>
<dbReference type="InterPro" id="IPR008040">
    <property type="entry name" value="Hydant_A_N"/>
</dbReference>
<dbReference type="InterPro" id="IPR043129">
    <property type="entry name" value="ATPase_NBD"/>
</dbReference>
<reference evidence="3 4" key="1">
    <citation type="submission" date="2006-10" db="EMBL/GenBank/DDBJ databases">
        <title>Complete sequence of Methanosaeta thermophila PT.</title>
        <authorList>
            <consortium name="US DOE Joint Genome Institute"/>
            <person name="Copeland A."/>
            <person name="Lucas S."/>
            <person name="Lapidus A."/>
            <person name="Barry K."/>
            <person name="Detter J.C."/>
            <person name="Glavina del Rio T."/>
            <person name="Hammon N."/>
            <person name="Israni S."/>
            <person name="Pitluck S."/>
            <person name="Chain P."/>
            <person name="Malfatti S."/>
            <person name="Shin M."/>
            <person name="Vergez L."/>
            <person name="Schmutz J."/>
            <person name="Larimer F."/>
            <person name="Land M."/>
            <person name="Hauser L."/>
            <person name="Kyrpides N."/>
            <person name="Kim E."/>
            <person name="Smith K.S."/>
            <person name="Ingram-Smith C."/>
            <person name="Richardson P."/>
        </authorList>
    </citation>
    <scope>NUCLEOTIDE SEQUENCE [LARGE SCALE GENOMIC DNA]</scope>
    <source>
        <strain evidence="4">DSM 6194 / JCM 14653 / NBRC 101360 / PT</strain>
    </source>
</reference>
<evidence type="ECO:0000259" key="2">
    <source>
        <dbReference type="Pfam" id="PF05378"/>
    </source>
</evidence>
<dbReference type="PANTHER" id="PTHR11365">
    <property type="entry name" value="5-OXOPROLINASE RELATED"/>
    <property type="match status" value="1"/>
</dbReference>
<sequence length="560" mass="60702">MFVGIDVGGTTTNAALVDGNKVVKTAIGPTDHQEILGSLLRTMDRLIEGVDVERIERVVLSTTLITNLIAEGKADKVGLVLIPGPGVNPRDYRFRTEPVILDGAIDYRGREIAPLRDDQIRAAAQSLADQGYRKVAVVGKFCQRNHEHETHVREIFSKVAPAIEVEMGHRVSGQLNFPRRAATTMLTLATRDHYRRFAEQAERAMRDRGIRAPIYILKADGGTLPLDKSLDKPVETIFSGPAASVMGVMALTPKGQTSVVVDIGGTTTDLALILSGKPLLSSKGAKIEDMLTHVRAFAVRSIGIGGDSVVRVSDGKITVGPDRAGPAFALGGPEPTPTDALMVLGHTNLGDVALARKGIGIIAKILRCSTEDAARMIVDTVVERIVDTVNMMFLEWEQEPAYRIWELLQRTKARPQNVVGVGGASPPLVPLVAKRLNANAIIPEHAPVANAIGAAVARPTMTLSLRIDTERGMYTVEEDGTLGEAKGRNLSLEGAQEMARRLLRERAERFGIHEYADEAEVVDSEIFNMVRGWSTVGKLIDVRMEIPAGIITSWRRDHGS</sequence>
<dbReference type="STRING" id="349307.Mthe_1404"/>
<evidence type="ECO:0000313" key="3">
    <source>
        <dbReference type="EMBL" id="ABK15179.1"/>
    </source>
</evidence>
<dbReference type="InterPro" id="IPR002821">
    <property type="entry name" value="Hydantoinase_A"/>
</dbReference>
<evidence type="ECO:0000313" key="4">
    <source>
        <dbReference type="Proteomes" id="UP000000674"/>
    </source>
</evidence>
<dbReference type="Pfam" id="PF01968">
    <property type="entry name" value="Hydantoinase_A"/>
    <property type="match status" value="1"/>
</dbReference>
<dbReference type="SUPFAM" id="SSF53067">
    <property type="entry name" value="Actin-like ATPase domain"/>
    <property type="match status" value="1"/>
</dbReference>
<dbReference type="GO" id="GO:0017168">
    <property type="term" value="F:5-oxoprolinase (ATP-hydrolyzing) activity"/>
    <property type="evidence" value="ECO:0007669"/>
    <property type="project" value="TreeGrafter"/>
</dbReference>
<evidence type="ECO:0000259" key="1">
    <source>
        <dbReference type="Pfam" id="PF01968"/>
    </source>
</evidence>
<organism evidence="3 4">
    <name type="scientific">Methanothrix thermoacetophila (strain DSM 6194 / JCM 14653 / NBRC 101360 / PT)</name>
    <name type="common">Methanosaeta thermophila</name>
    <dbReference type="NCBI Taxonomy" id="349307"/>
    <lineage>
        <taxon>Archaea</taxon>
        <taxon>Methanobacteriati</taxon>
        <taxon>Methanobacteriota</taxon>
        <taxon>Stenosarchaea group</taxon>
        <taxon>Methanomicrobia</taxon>
        <taxon>Methanotrichales</taxon>
        <taxon>Methanotrichaceae</taxon>
        <taxon>Methanothrix</taxon>
    </lineage>
</organism>
<gene>
    <name evidence="3" type="ordered locus">Mthe_1404</name>
</gene>